<reference evidence="3" key="1">
    <citation type="submission" date="2021-06" db="EMBL/GenBank/DDBJ databases">
        <authorList>
            <person name="Kallberg Y."/>
            <person name="Tangrot J."/>
            <person name="Rosling A."/>
        </authorList>
    </citation>
    <scope>NUCLEOTIDE SEQUENCE</scope>
    <source>
        <strain evidence="3">CL551</strain>
    </source>
</reference>
<accession>A0A9N9G525</accession>
<evidence type="ECO:0000313" key="4">
    <source>
        <dbReference type="Proteomes" id="UP000789342"/>
    </source>
</evidence>
<sequence length="315" mass="35871">MSSVFDEIYVGHDELVSYLTTYTSFWGFISRFREVIVTSSLTSPTSCWQDLNNTWVSRFLYEARKIDESRFITIEDKFGNHSKPSVQVRSERLRCENSLQEYWEGVEQECKMRRDITNHKAEIELVLRNLSELNEQLRIKEADLSELTSKWYKSNISPNHSDMGDFVEGFKDDLGENSNGRSVDDDNNSSSNFGSNFAEGFDDDLGGNSDRGSVDENTSDTLSGVVGTQNSQQKINRKRRDVPLLSREFNLRTRRNINYNVGPLSKRRHSIAITFSTTSIITTITFSTITSSTITNIIITIITANFSTSFTDTST</sequence>
<evidence type="ECO:0000256" key="2">
    <source>
        <dbReference type="SAM" id="MobiDB-lite"/>
    </source>
</evidence>
<keyword evidence="4" id="KW-1185">Reference proteome</keyword>
<evidence type="ECO:0000256" key="1">
    <source>
        <dbReference type="SAM" id="Coils"/>
    </source>
</evidence>
<feature type="compositionally biased region" description="Low complexity" evidence="2">
    <location>
        <begin position="188"/>
        <end position="199"/>
    </location>
</feature>
<gene>
    <name evidence="3" type="ORF">AMORRO_LOCUS6907</name>
</gene>
<dbReference type="EMBL" id="CAJVPV010004885">
    <property type="protein sequence ID" value="CAG8580925.1"/>
    <property type="molecule type" value="Genomic_DNA"/>
</dbReference>
<dbReference type="AlphaFoldDB" id="A0A9N9G525"/>
<dbReference type="OrthoDB" id="2382575at2759"/>
<feature type="compositionally biased region" description="Polar residues" evidence="2">
    <location>
        <begin position="215"/>
        <end position="234"/>
    </location>
</feature>
<name>A0A9N9G525_9GLOM</name>
<dbReference type="Proteomes" id="UP000789342">
    <property type="component" value="Unassembled WGS sequence"/>
</dbReference>
<evidence type="ECO:0000313" key="3">
    <source>
        <dbReference type="EMBL" id="CAG8580925.1"/>
    </source>
</evidence>
<proteinExistence type="predicted"/>
<protein>
    <submittedName>
        <fullName evidence="3">4910_t:CDS:1</fullName>
    </submittedName>
</protein>
<keyword evidence="1" id="KW-0175">Coiled coil</keyword>
<feature type="coiled-coil region" evidence="1">
    <location>
        <begin position="116"/>
        <end position="150"/>
    </location>
</feature>
<feature type="region of interest" description="Disordered" evidence="2">
    <location>
        <begin position="162"/>
        <end position="239"/>
    </location>
</feature>
<comment type="caution">
    <text evidence="3">The sequence shown here is derived from an EMBL/GenBank/DDBJ whole genome shotgun (WGS) entry which is preliminary data.</text>
</comment>
<organism evidence="3 4">
    <name type="scientific">Acaulospora morrowiae</name>
    <dbReference type="NCBI Taxonomy" id="94023"/>
    <lineage>
        <taxon>Eukaryota</taxon>
        <taxon>Fungi</taxon>
        <taxon>Fungi incertae sedis</taxon>
        <taxon>Mucoromycota</taxon>
        <taxon>Glomeromycotina</taxon>
        <taxon>Glomeromycetes</taxon>
        <taxon>Diversisporales</taxon>
        <taxon>Acaulosporaceae</taxon>
        <taxon>Acaulospora</taxon>
    </lineage>
</organism>